<dbReference type="InterPro" id="IPR001128">
    <property type="entry name" value="Cyt_P450"/>
</dbReference>
<comment type="caution">
    <text evidence="5">The sequence shown here is derived from an EMBL/GenBank/DDBJ whole genome shotgun (WGS) entry which is preliminary data.</text>
</comment>
<proteinExistence type="inferred from homology"/>
<comment type="similarity">
    <text evidence="1">Belongs to the cytochrome P450 family.</text>
</comment>
<reference evidence="6" key="2">
    <citation type="submission" date="2019-10" db="EMBL/GenBank/DDBJ databases">
        <title>A de novo genome assembly of a pear dwarfing rootstock.</title>
        <authorList>
            <person name="Wang F."/>
            <person name="Wang J."/>
            <person name="Li S."/>
            <person name="Zhang Y."/>
            <person name="Fang M."/>
            <person name="Ma L."/>
            <person name="Zhao Y."/>
            <person name="Jiang S."/>
        </authorList>
    </citation>
    <scope>NUCLEOTIDE SEQUENCE [LARGE SCALE GENOMIC DNA]</scope>
</reference>
<dbReference type="PANTHER" id="PTHR47955:SF15">
    <property type="entry name" value="CYTOCHROME P450 71A2-LIKE"/>
    <property type="match status" value="1"/>
</dbReference>
<dbReference type="EMBL" id="SMOL01000421">
    <property type="protein sequence ID" value="KAB2614419.1"/>
    <property type="molecule type" value="Genomic_DNA"/>
</dbReference>
<dbReference type="SUPFAM" id="SSF48264">
    <property type="entry name" value="Cytochrome P450"/>
    <property type="match status" value="1"/>
</dbReference>
<gene>
    <name evidence="5" type="ORF">D8674_029525</name>
    <name evidence="4" type="ORF">D8674_041568</name>
</gene>
<dbReference type="GO" id="GO:0004497">
    <property type="term" value="F:monooxygenase activity"/>
    <property type="evidence" value="ECO:0007669"/>
    <property type="project" value="InterPro"/>
</dbReference>
<evidence type="ECO:0000256" key="2">
    <source>
        <dbReference type="ARBA" id="ARBA00022723"/>
    </source>
</evidence>
<keyword evidence="2" id="KW-0479">Metal-binding</keyword>
<evidence type="ECO:0000256" key="3">
    <source>
        <dbReference type="ARBA" id="ARBA00023004"/>
    </source>
</evidence>
<dbReference type="AlphaFoldDB" id="A0A5N5I0G5"/>
<name>A0A5N5I0G5_9ROSA</name>
<reference evidence="5 6" key="1">
    <citation type="submission" date="2019-09" db="EMBL/GenBank/DDBJ databases">
        <authorList>
            <person name="Ou C."/>
        </authorList>
    </citation>
    <scope>NUCLEOTIDE SEQUENCE [LARGE SCALE GENOMIC DNA]</scope>
    <source>
        <strain evidence="5">S2</strain>
        <tissue evidence="5">Leaf</tissue>
    </source>
</reference>
<keyword evidence="6" id="KW-1185">Reference proteome</keyword>
<evidence type="ECO:0000256" key="1">
    <source>
        <dbReference type="ARBA" id="ARBA00010617"/>
    </source>
</evidence>
<sequence length="167" mass="18856">MLLHFGRVPVLVVSSSEAACEIMKTHDLTFSDRPKSTSAEKLFYNCNDVAFAPYGEYWRQVKSVCVLNLLSNKRVRSFCSVREGETKSMISHIEQSSSSVLNLSEMFVRLTNDVVCRVALGRKYSGRDGERTFKQLLGEFGELVGTIDFGDYVPWLSWLSHVNGSRT</sequence>
<dbReference type="OrthoDB" id="1470350at2759"/>
<organism evidence="5 6">
    <name type="scientific">Pyrus ussuriensis x Pyrus communis</name>
    <dbReference type="NCBI Taxonomy" id="2448454"/>
    <lineage>
        <taxon>Eukaryota</taxon>
        <taxon>Viridiplantae</taxon>
        <taxon>Streptophyta</taxon>
        <taxon>Embryophyta</taxon>
        <taxon>Tracheophyta</taxon>
        <taxon>Spermatophyta</taxon>
        <taxon>Magnoliopsida</taxon>
        <taxon>eudicotyledons</taxon>
        <taxon>Gunneridae</taxon>
        <taxon>Pentapetalae</taxon>
        <taxon>rosids</taxon>
        <taxon>fabids</taxon>
        <taxon>Rosales</taxon>
        <taxon>Rosaceae</taxon>
        <taxon>Amygdaloideae</taxon>
        <taxon>Maleae</taxon>
        <taxon>Pyrus</taxon>
    </lineage>
</organism>
<dbReference type="EMBL" id="SMOL01000120">
    <property type="protein sequence ID" value="KAB2633278.1"/>
    <property type="molecule type" value="Genomic_DNA"/>
</dbReference>
<dbReference type="GO" id="GO:0005506">
    <property type="term" value="F:iron ion binding"/>
    <property type="evidence" value="ECO:0007669"/>
    <property type="project" value="InterPro"/>
</dbReference>
<evidence type="ECO:0000313" key="5">
    <source>
        <dbReference type="EMBL" id="KAB2633278.1"/>
    </source>
</evidence>
<dbReference type="GO" id="GO:0016705">
    <property type="term" value="F:oxidoreductase activity, acting on paired donors, with incorporation or reduction of molecular oxygen"/>
    <property type="evidence" value="ECO:0007669"/>
    <property type="project" value="InterPro"/>
</dbReference>
<keyword evidence="3" id="KW-0408">Iron</keyword>
<evidence type="ECO:0000313" key="6">
    <source>
        <dbReference type="Proteomes" id="UP000327157"/>
    </source>
</evidence>
<dbReference type="Proteomes" id="UP000327157">
    <property type="component" value="Chromosome 6"/>
</dbReference>
<dbReference type="Pfam" id="PF00067">
    <property type="entry name" value="p450"/>
    <property type="match status" value="1"/>
</dbReference>
<dbReference type="InterPro" id="IPR036396">
    <property type="entry name" value="Cyt_P450_sf"/>
</dbReference>
<reference evidence="5 6" key="3">
    <citation type="submission" date="2019-11" db="EMBL/GenBank/DDBJ databases">
        <title>A de novo genome assembly of a pear dwarfing rootstock.</title>
        <authorList>
            <person name="Wang F."/>
            <person name="Wang J."/>
            <person name="Li S."/>
            <person name="Zhang Y."/>
            <person name="Fang M."/>
            <person name="Ma L."/>
            <person name="Zhao Y."/>
            <person name="Jiang S."/>
        </authorList>
    </citation>
    <scope>NUCLEOTIDE SEQUENCE [LARGE SCALE GENOMIC DNA]</scope>
    <source>
        <strain evidence="5">S2</strain>
        <tissue evidence="5">Leaf</tissue>
    </source>
</reference>
<accession>A0A5N5I0G5</accession>
<dbReference type="PANTHER" id="PTHR47955">
    <property type="entry name" value="CYTOCHROME P450 FAMILY 71 PROTEIN"/>
    <property type="match status" value="1"/>
</dbReference>
<dbReference type="Gene3D" id="1.10.630.10">
    <property type="entry name" value="Cytochrome P450"/>
    <property type="match status" value="1"/>
</dbReference>
<dbReference type="GO" id="GO:0020037">
    <property type="term" value="F:heme binding"/>
    <property type="evidence" value="ECO:0007669"/>
    <property type="project" value="InterPro"/>
</dbReference>
<protein>
    <submittedName>
        <fullName evidence="5">Cytochrome P450 71A3-like</fullName>
    </submittedName>
</protein>
<evidence type="ECO:0000313" key="4">
    <source>
        <dbReference type="EMBL" id="KAB2614419.1"/>
    </source>
</evidence>